<dbReference type="EMBL" id="UINC01099896">
    <property type="protein sequence ID" value="SVC59515.1"/>
    <property type="molecule type" value="Genomic_DNA"/>
</dbReference>
<feature type="transmembrane region" description="Helical" evidence="1">
    <location>
        <begin position="44"/>
        <end position="61"/>
    </location>
</feature>
<feature type="transmembrane region" description="Helical" evidence="1">
    <location>
        <begin position="67"/>
        <end position="85"/>
    </location>
</feature>
<dbReference type="InterPro" id="IPR016989">
    <property type="entry name" value="Atp1_alphaprobac"/>
</dbReference>
<proteinExistence type="predicted"/>
<keyword evidence="1" id="KW-0472">Membrane</keyword>
<accession>A0A382NGS4</accession>
<keyword evidence="1" id="KW-1133">Transmembrane helix</keyword>
<dbReference type="PIRSF" id="PIRSF032126">
    <property type="entry name" value="F0F1_ATP_synthase_subunit_I"/>
    <property type="match status" value="1"/>
</dbReference>
<name>A0A382NGS4_9ZZZZ</name>
<protein>
    <recommendedName>
        <fullName evidence="3">ATP synthase protein I</fullName>
    </recommendedName>
</protein>
<dbReference type="AlphaFoldDB" id="A0A382NGS4"/>
<gene>
    <name evidence="2" type="ORF">METZ01_LOCUS312369</name>
</gene>
<organism evidence="2">
    <name type="scientific">marine metagenome</name>
    <dbReference type="NCBI Taxonomy" id="408172"/>
    <lineage>
        <taxon>unclassified sequences</taxon>
        <taxon>metagenomes</taxon>
        <taxon>ecological metagenomes</taxon>
    </lineage>
</organism>
<evidence type="ECO:0008006" key="3">
    <source>
        <dbReference type="Google" id="ProtNLM"/>
    </source>
</evidence>
<reference evidence="2" key="1">
    <citation type="submission" date="2018-05" db="EMBL/GenBank/DDBJ databases">
        <authorList>
            <person name="Lanie J.A."/>
            <person name="Ng W.-L."/>
            <person name="Kazmierczak K.M."/>
            <person name="Andrzejewski T.M."/>
            <person name="Davidsen T.M."/>
            <person name="Wayne K.J."/>
            <person name="Tettelin H."/>
            <person name="Glass J.I."/>
            <person name="Rusch D."/>
            <person name="Podicherti R."/>
            <person name="Tsui H.-C.T."/>
            <person name="Winkler M.E."/>
        </authorList>
    </citation>
    <scope>NUCLEOTIDE SEQUENCE</scope>
</reference>
<sequence>MKELKDISTRLKSAKKKFSKVYDKKPQPSGSSLLGVAFKMSTELVAAVLIGTFIGFILDSWFDTKPILIIIFFLIGVVAGITNVFRSAKNMQKHEE</sequence>
<dbReference type="Pfam" id="PF09527">
    <property type="entry name" value="ATPase_gene1"/>
    <property type="match status" value="1"/>
</dbReference>
<evidence type="ECO:0000313" key="2">
    <source>
        <dbReference type="EMBL" id="SVC59515.1"/>
    </source>
</evidence>
<dbReference type="InterPro" id="IPR032820">
    <property type="entry name" value="ATPase_put"/>
</dbReference>
<evidence type="ECO:0000256" key="1">
    <source>
        <dbReference type="SAM" id="Phobius"/>
    </source>
</evidence>
<keyword evidence="1" id="KW-0812">Transmembrane</keyword>